<protein>
    <submittedName>
        <fullName evidence="2">Alkaline phosphatase D family protein</fullName>
    </submittedName>
</protein>
<dbReference type="Proteomes" id="UP001324634">
    <property type="component" value="Chromosome"/>
</dbReference>
<sequence>MKYIVLLLLLVASCAQLPKQHSDKYSILQGVTNSKEVEFSVLADTENLRFELRDPEGEIIQPDETKIVTRSFSKWMVHKIVFVRDAQKDYNLYVYEGEKIVDQRLVGRGQKEQTRLRIAVASCMSDHFKKDFKIWDTLASKNPEYLLMIGDNVYSDITDKSLVQAVDPELLWKRYVDTRLALPIYFQKKLIPVHATWDDHDYGINDGNSKWGYKKEAKEIFDAFFAQDMSDDDYYKGHGVGGMLSLGDFNLYFLDGRTFRSDIKEGTHLGLDQTAWLISKLREESSPSFIIKGDQFFGGYHKFESFEGSHPNDFQQFVDELKKINTPFIFLSGDRHMSEIMQFPRGMFGKPSFEITSSPIHSKVYPDRLDQNPWRVVSENAHQNFTIIDNLAQNDHWFLEIENFGVNGEPYYRREVAVFIKDLQNNLNEARKRRVGKRRYKKIRVKRSKRR</sequence>
<dbReference type="RefSeq" id="WP_321400114.1">
    <property type="nucleotide sequence ID" value="NZ_CP139487.1"/>
</dbReference>
<dbReference type="InterPro" id="IPR038607">
    <property type="entry name" value="PhoD-like_sf"/>
</dbReference>
<evidence type="ECO:0000313" key="3">
    <source>
        <dbReference type="Proteomes" id="UP001324634"/>
    </source>
</evidence>
<dbReference type="EMBL" id="CP139487">
    <property type="protein sequence ID" value="WPU67178.1"/>
    <property type="molecule type" value="Genomic_DNA"/>
</dbReference>
<keyword evidence="3" id="KW-1185">Reference proteome</keyword>
<proteinExistence type="predicted"/>
<dbReference type="KEGG" id="psti:SOO65_10470"/>
<accession>A0AAX4HVE3</accession>
<name>A0AAX4HVE3_9BACT</name>
<gene>
    <name evidence="2" type="ORF">SOO65_10470</name>
</gene>
<dbReference type="InterPro" id="IPR029052">
    <property type="entry name" value="Metallo-depent_PP-like"/>
</dbReference>
<dbReference type="SUPFAM" id="SSF56300">
    <property type="entry name" value="Metallo-dependent phosphatases"/>
    <property type="match status" value="1"/>
</dbReference>
<dbReference type="Gene3D" id="3.60.21.70">
    <property type="entry name" value="PhoD-like phosphatase"/>
    <property type="match status" value="1"/>
</dbReference>
<feature type="domain" description="PhoD-like phosphatase metallophosphatase" evidence="1">
    <location>
        <begin position="119"/>
        <end position="385"/>
    </location>
</feature>
<evidence type="ECO:0000259" key="1">
    <source>
        <dbReference type="Pfam" id="PF09423"/>
    </source>
</evidence>
<reference evidence="2 3" key="1">
    <citation type="submission" date="2023-11" db="EMBL/GenBank/DDBJ databases">
        <title>Peredibacter starrii A3.12.</title>
        <authorList>
            <person name="Mitchell R.J."/>
        </authorList>
    </citation>
    <scope>NUCLEOTIDE SEQUENCE [LARGE SCALE GENOMIC DNA]</scope>
    <source>
        <strain evidence="2 3">A3.12</strain>
    </source>
</reference>
<dbReference type="AlphaFoldDB" id="A0AAX4HVE3"/>
<dbReference type="PANTHER" id="PTHR33987">
    <property type="entry name" value="CALCINEURIN-LIKE METALLO-PHOSPHOESTERASE SUPERFAMILY PROTEIN"/>
    <property type="match status" value="1"/>
</dbReference>
<dbReference type="InterPro" id="IPR018946">
    <property type="entry name" value="PhoD-like_MPP"/>
</dbReference>
<dbReference type="PANTHER" id="PTHR33987:SF1">
    <property type="entry name" value="CALCINEURIN-LIKE METALLO-PHOSPHOESTERASE SUPERFAMILY PROTEIN"/>
    <property type="match status" value="1"/>
</dbReference>
<organism evidence="2 3">
    <name type="scientific">Peredibacter starrii</name>
    <dbReference type="NCBI Taxonomy" id="28202"/>
    <lineage>
        <taxon>Bacteria</taxon>
        <taxon>Pseudomonadati</taxon>
        <taxon>Bdellovibrionota</taxon>
        <taxon>Bacteriovoracia</taxon>
        <taxon>Bacteriovoracales</taxon>
        <taxon>Bacteriovoracaceae</taxon>
        <taxon>Peredibacter</taxon>
    </lineage>
</organism>
<dbReference type="Pfam" id="PF09423">
    <property type="entry name" value="PhoD"/>
    <property type="match status" value="1"/>
</dbReference>
<evidence type="ECO:0000313" key="2">
    <source>
        <dbReference type="EMBL" id="WPU67178.1"/>
    </source>
</evidence>